<dbReference type="EMBL" id="JAUSTT010000005">
    <property type="protein sequence ID" value="MDQ0175234.1"/>
    <property type="molecule type" value="Genomic_DNA"/>
</dbReference>
<sequence>MAKNKQTTTNIPPVSNEPKYSRSEIIGAAASFGVMPELMAGAMKLAGKNHLTRSEIEKAIRQFKKREA</sequence>
<gene>
    <name evidence="3" type="ORF">J2S08_001068</name>
</gene>
<evidence type="ECO:0000313" key="4">
    <source>
        <dbReference type="Proteomes" id="UP001223586"/>
    </source>
</evidence>
<evidence type="ECO:0000313" key="3">
    <source>
        <dbReference type="EMBL" id="MDQ0175234.1"/>
    </source>
</evidence>
<protein>
    <recommendedName>
        <fullName evidence="2">YqzN/YkzM domain-containing protein</fullName>
    </recommendedName>
</protein>
<comment type="caution">
    <text evidence="3">The sequence shown here is derived from an EMBL/GenBank/DDBJ whole genome shotgun (WGS) entry which is preliminary data.</text>
</comment>
<proteinExistence type="predicted"/>
<evidence type="ECO:0000256" key="1">
    <source>
        <dbReference type="SAM" id="MobiDB-lite"/>
    </source>
</evidence>
<keyword evidence="4" id="KW-1185">Reference proteome</keyword>
<feature type="region of interest" description="Disordered" evidence="1">
    <location>
        <begin position="1"/>
        <end position="20"/>
    </location>
</feature>
<feature type="domain" description="YqzN/YkzM" evidence="2">
    <location>
        <begin position="17"/>
        <end position="67"/>
    </location>
</feature>
<dbReference type="InterPro" id="IPR058869">
    <property type="entry name" value="YqzN_YkzM"/>
</dbReference>
<dbReference type="RefSeq" id="WP_307227382.1">
    <property type="nucleotide sequence ID" value="NZ_JAUSTT010000005.1"/>
</dbReference>
<accession>A0ABT9WQ71</accession>
<evidence type="ECO:0000259" key="2">
    <source>
        <dbReference type="Pfam" id="PF26160"/>
    </source>
</evidence>
<reference evidence="3 4" key="1">
    <citation type="submission" date="2023-07" db="EMBL/GenBank/DDBJ databases">
        <title>Genomic Encyclopedia of Type Strains, Phase IV (KMG-IV): sequencing the most valuable type-strain genomes for metagenomic binning, comparative biology and taxonomic classification.</title>
        <authorList>
            <person name="Goeker M."/>
        </authorList>
    </citation>
    <scope>NUCLEOTIDE SEQUENCE [LARGE SCALE GENOMIC DNA]</scope>
    <source>
        <strain evidence="3 4">DSM 23837</strain>
    </source>
</reference>
<dbReference type="Proteomes" id="UP001223586">
    <property type="component" value="Unassembled WGS sequence"/>
</dbReference>
<name>A0ABT9WQ71_9BACI</name>
<feature type="compositionally biased region" description="Polar residues" evidence="1">
    <location>
        <begin position="1"/>
        <end position="13"/>
    </location>
</feature>
<dbReference type="Pfam" id="PF26160">
    <property type="entry name" value="YqzN_YkzM"/>
    <property type="match status" value="1"/>
</dbReference>
<organism evidence="3 4">
    <name type="scientific">Bacillus chungangensis</name>
    <dbReference type="NCBI Taxonomy" id="587633"/>
    <lineage>
        <taxon>Bacteria</taxon>
        <taxon>Bacillati</taxon>
        <taxon>Bacillota</taxon>
        <taxon>Bacilli</taxon>
        <taxon>Bacillales</taxon>
        <taxon>Bacillaceae</taxon>
        <taxon>Bacillus</taxon>
    </lineage>
</organism>